<comment type="caution">
    <text evidence="2">The sequence shown here is derived from an EMBL/GenBank/DDBJ whole genome shotgun (WGS) entry which is preliminary data.</text>
</comment>
<dbReference type="OMA" id="IPERTLC"/>
<protein>
    <recommendedName>
        <fullName evidence="4">DUF1294 domain-containing protein</fullName>
    </recommendedName>
</protein>
<keyword evidence="1" id="KW-1133">Transmembrane helix</keyword>
<organism evidence="2 3">
    <name type="scientific">Porphyridium purpureum</name>
    <name type="common">Red alga</name>
    <name type="synonym">Porphyridium cruentum</name>
    <dbReference type="NCBI Taxonomy" id="35688"/>
    <lineage>
        <taxon>Eukaryota</taxon>
        <taxon>Rhodophyta</taxon>
        <taxon>Bangiophyceae</taxon>
        <taxon>Porphyridiales</taxon>
        <taxon>Porphyridiaceae</taxon>
        <taxon>Porphyridium</taxon>
    </lineage>
</organism>
<dbReference type="Pfam" id="PF06961">
    <property type="entry name" value="DUF1294"/>
    <property type="match status" value="1"/>
</dbReference>
<evidence type="ECO:0000313" key="2">
    <source>
        <dbReference type="EMBL" id="KAA8497167.1"/>
    </source>
</evidence>
<gene>
    <name evidence="2" type="ORF">FVE85_0896</name>
</gene>
<keyword evidence="1" id="KW-0472">Membrane</keyword>
<reference evidence="3" key="1">
    <citation type="journal article" date="2019" name="Nat. Commun.">
        <title>Expansion of phycobilisome linker gene families in mesophilic red algae.</title>
        <authorList>
            <person name="Lee J."/>
            <person name="Kim D."/>
            <person name="Bhattacharya D."/>
            <person name="Yoon H.S."/>
        </authorList>
    </citation>
    <scope>NUCLEOTIDE SEQUENCE [LARGE SCALE GENOMIC DNA]</scope>
    <source>
        <strain evidence="3">CCMP 1328</strain>
    </source>
</reference>
<accession>A0A5J4Z3G6</accession>
<evidence type="ECO:0008006" key="4">
    <source>
        <dbReference type="Google" id="ProtNLM"/>
    </source>
</evidence>
<dbReference type="AlphaFoldDB" id="A0A5J4Z3G6"/>
<evidence type="ECO:0000256" key="1">
    <source>
        <dbReference type="SAM" id="Phobius"/>
    </source>
</evidence>
<keyword evidence="3" id="KW-1185">Reference proteome</keyword>
<sequence length="125" mass="13628">MNAMWPARAAGLYGVCVNGGAFGLFYYDKQQAINQGPRIPERTLCLTALAGGWIGGLCAMNVFRHKTVKSSFQAKFWLSVAANVAAVAAIAHPATRGSIFNAFRHSRAGLSPPARRFRRYGRGRR</sequence>
<dbReference type="Proteomes" id="UP000324585">
    <property type="component" value="Unassembled WGS sequence"/>
</dbReference>
<evidence type="ECO:0000313" key="3">
    <source>
        <dbReference type="Proteomes" id="UP000324585"/>
    </source>
</evidence>
<feature type="transmembrane region" description="Helical" evidence="1">
    <location>
        <begin position="76"/>
        <end position="95"/>
    </location>
</feature>
<feature type="transmembrane region" description="Helical" evidence="1">
    <location>
        <begin position="43"/>
        <end position="64"/>
    </location>
</feature>
<dbReference type="InterPro" id="IPR010718">
    <property type="entry name" value="DUF1294"/>
</dbReference>
<dbReference type="OrthoDB" id="10259680at2759"/>
<dbReference type="EMBL" id="VRMN01000002">
    <property type="protein sequence ID" value="KAA8497167.1"/>
    <property type="molecule type" value="Genomic_DNA"/>
</dbReference>
<keyword evidence="1" id="KW-0812">Transmembrane</keyword>
<name>A0A5J4Z3G6_PORPP</name>
<feature type="transmembrane region" description="Helical" evidence="1">
    <location>
        <begin position="6"/>
        <end position="27"/>
    </location>
</feature>
<proteinExistence type="predicted"/>